<dbReference type="PANTHER" id="PTHR43422">
    <property type="entry name" value="THIAMINE THIAZOLE SYNTHASE"/>
    <property type="match status" value="1"/>
</dbReference>
<dbReference type="GO" id="GO:0004497">
    <property type="term" value="F:monooxygenase activity"/>
    <property type="evidence" value="ECO:0007669"/>
    <property type="project" value="UniProtKB-KW"/>
</dbReference>
<dbReference type="SUPFAM" id="SSF51905">
    <property type="entry name" value="FAD/NAD(P)-binding domain"/>
    <property type="match status" value="1"/>
</dbReference>
<sequence>MPIQQNQHAIVIGGSIAGLLAARVLSEYFHQVTIVDRDQLPLTAEPRRGVPQSVQPHVLFTKGYRILEALFPGIDDALATAGAIPFDWGKDFLYFQAGRWSPTTETPVGLESYTCTRPLLESIIRQQVSKIANIDFLPGQRVIGLLLNQTVIQGVKLPNGELTAQLVVDASGRSTHVPQWLETLGITPPPITVIDPGLGYTTRRYRIPSQFQPDGRVLLISQVPPDQTRLGYLAQVENDQWIATLGGYAHDYPPIEEQGFLQFAQSLDHPAFYEAIAQAEPVSDIQAHRATMNRLYHYEKIAMPEGLIAIGDAVCALCPIYGQGMTVSALASLVLQQWLAKSQKPNFQKQLARSNAFAWSLATGSDSKFPTTKGAIAPKSGAKLFQVYLDRLMATAQKDVEVHLAFLQMAHMLKPPSIVFHPKLVLKTLF</sequence>
<proteinExistence type="predicted"/>
<dbReference type="InterPro" id="IPR036188">
    <property type="entry name" value="FAD/NAD-bd_sf"/>
</dbReference>
<gene>
    <name evidence="1" type="ORF">NIES2135_05580</name>
</gene>
<evidence type="ECO:0000313" key="1">
    <source>
        <dbReference type="EMBL" id="BAY53747.1"/>
    </source>
</evidence>
<dbReference type="AlphaFoldDB" id="A0A1Z4JBC1"/>
<keyword evidence="1" id="KW-0560">Oxidoreductase</keyword>
<dbReference type="Proteomes" id="UP000217895">
    <property type="component" value="Chromosome"/>
</dbReference>
<name>A0A1Z4JBC1_LEPBY</name>
<keyword evidence="1" id="KW-0503">Monooxygenase</keyword>
<reference evidence="1 2" key="1">
    <citation type="submission" date="2017-06" db="EMBL/GenBank/DDBJ databases">
        <title>Genome sequencing of cyanobaciteial culture collection at National Institute for Environmental Studies (NIES).</title>
        <authorList>
            <person name="Hirose Y."/>
            <person name="Shimura Y."/>
            <person name="Fujisawa T."/>
            <person name="Nakamura Y."/>
            <person name="Kawachi M."/>
        </authorList>
    </citation>
    <scope>NUCLEOTIDE SEQUENCE [LARGE SCALE GENOMIC DNA]</scope>
    <source>
        <strain evidence="1 2">NIES-2135</strain>
    </source>
</reference>
<dbReference type="Gene3D" id="3.50.50.60">
    <property type="entry name" value="FAD/NAD(P)-binding domain"/>
    <property type="match status" value="1"/>
</dbReference>
<keyword evidence="2" id="KW-1185">Reference proteome</keyword>
<dbReference type="PANTHER" id="PTHR43422:SF3">
    <property type="entry name" value="THIAMINE THIAZOLE SYNTHASE"/>
    <property type="match status" value="1"/>
</dbReference>
<dbReference type="EMBL" id="AP018203">
    <property type="protein sequence ID" value="BAY53747.1"/>
    <property type="molecule type" value="Genomic_DNA"/>
</dbReference>
<organism evidence="1 2">
    <name type="scientific">Leptolyngbya boryana NIES-2135</name>
    <dbReference type="NCBI Taxonomy" id="1973484"/>
    <lineage>
        <taxon>Bacteria</taxon>
        <taxon>Bacillati</taxon>
        <taxon>Cyanobacteriota</taxon>
        <taxon>Cyanophyceae</taxon>
        <taxon>Leptolyngbyales</taxon>
        <taxon>Leptolyngbyaceae</taxon>
        <taxon>Leptolyngbya group</taxon>
        <taxon>Leptolyngbya</taxon>
    </lineage>
</organism>
<evidence type="ECO:0000313" key="2">
    <source>
        <dbReference type="Proteomes" id="UP000217895"/>
    </source>
</evidence>
<accession>A0A1Z4JBC1</accession>
<protein>
    <submittedName>
        <fullName evidence="1">Monooxygenase</fullName>
    </submittedName>
</protein>